<dbReference type="InterPro" id="IPR013149">
    <property type="entry name" value="ADH-like_C"/>
</dbReference>
<proteinExistence type="inferred from homology"/>
<reference evidence="6 7" key="1">
    <citation type="submission" date="2018-02" db="EMBL/GenBank/DDBJ databases">
        <title>The genomes of Aspergillus section Nigri reveals drivers in fungal speciation.</title>
        <authorList>
            <consortium name="DOE Joint Genome Institute"/>
            <person name="Vesth T.C."/>
            <person name="Nybo J."/>
            <person name="Theobald S."/>
            <person name="Brandl J."/>
            <person name="Frisvad J.C."/>
            <person name="Nielsen K.F."/>
            <person name="Lyhne E.K."/>
            <person name="Kogle M.E."/>
            <person name="Kuo A."/>
            <person name="Riley R."/>
            <person name="Clum A."/>
            <person name="Nolan M."/>
            <person name="Lipzen A."/>
            <person name="Salamov A."/>
            <person name="Henrissat B."/>
            <person name="Wiebenga A."/>
            <person name="De vries R.P."/>
            <person name="Grigoriev I.V."/>
            <person name="Mortensen U.H."/>
            <person name="Andersen M.R."/>
            <person name="Baker S.E."/>
        </authorList>
    </citation>
    <scope>NUCLEOTIDE SEQUENCE [LARGE SCALE GENOMIC DNA]</scope>
    <source>
        <strain evidence="6 7">CBS 707.79</strain>
    </source>
</reference>
<dbReference type="InterPro" id="IPR020843">
    <property type="entry name" value="ER"/>
</dbReference>
<dbReference type="STRING" id="1448320.A0A319D2T9"/>
<dbReference type="InterPro" id="IPR047122">
    <property type="entry name" value="Trans-enoyl_RdTase-like"/>
</dbReference>
<dbReference type="EMBL" id="KZ826066">
    <property type="protein sequence ID" value="PYH88787.1"/>
    <property type="molecule type" value="Genomic_DNA"/>
</dbReference>
<evidence type="ECO:0000313" key="6">
    <source>
        <dbReference type="EMBL" id="PYH88787.1"/>
    </source>
</evidence>
<dbReference type="VEuPathDB" id="FungiDB:BO71DRAFT_403584"/>
<dbReference type="PANTHER" id="PTHR45348:SF2">
    <property type="entry name" value="ZINC-TYPE ALCOHOL DEHYDROGENASE-LIKE PROTEIN C2E1P3.01"/>
    <property type="match status" value="1"/>
</dbReference>
<evidence type="ECO:0000256" key="3">
    <source>
        <dbReference type="ARBA" id="ARBA00022857"/>
    </source>
</evidence>
<evidence type="ECO:0000259" key="5">
    <source>
        <dbReference type="SMART" id="SM00829"/>
    </source>
</evidence>
<accession>A0A319D2T9</accession>
<dbReference type="OrthoDB" id="48317at2759"/>
<keyword evidence="3" id="KW-0521">NADP</keyword>
<sequence length="254" mass="26434">MSKAIVLTSPPSATLVPDRPIPPLRPDTIRVRVVSVALNPTDWKSCRRSPAGVSVGCDYAGIVDEVGSAVTRPIRKGDRVCGSTVGCNPLHPEDGAFGEYVVAIADPQIVIPENLSFAEAATLGTGLVTVGQALYQSLKMAPPEDPIATPETVLIYGGSSATGTLAIQYAKLSGYRVLTTCSPHSFALVKGLGADGVWDYRDAGAAEAIREETQDGLTLVLDTISVESSAAFCAKAISSKGGDYPGVYGVRRGL</sequence>
<dbReference type="SUPFAM" id="SSF51735">
    <property type="entry name" value="NAD(P)-binding Rossmann-fold domains"/>
    <property type="match status" value="1"/>
</dbReference>
<dbReference type="InterPro" id="IPR011032">
    <property type="entry name" value="GroES-like_sf"/>
</dbReference>
<name>A0A319D2T9_9EURO</name>
<dbReference type="Pfam" id="PF00107">
    <property type="entry name" value="ADH_zinc_N"/>
    <property type="match status" value="1"/>
</dbReference>
<dbReference type="InterPro" id="IPR013154">
    <property type="entry name" value="ADH-like_N"/>
</dbReference>
<dbReference type="Proteomes" id="UP000247810">
    <property type="component" value="Unassembled WGS sequence"/>
</dbReference>
<gene>
    <name evidence="6" type="ORF">BO71DRAFT_403584</name>
</gene>
<keyword evidence="7" id="KW-1185">Reference proteome</keyword>
<dbReference type="Gene3D" id="3.90.180.10">
    <property type="entry name" value="Medium-chain alcohol dehydrogenases, catalytic domain"/>
    <property type="match status" value="1"/>
</dbReference>
<dbReference type="CDD" id="cd08249">
    <property type="entry name" value="enoyl_reductase_like"/>
    <property type="match status" value="1"/>
</dbReference>
<dbReference type="GO" id="GO:0000166">
    <property type="term" value="F:nucleotide binding"/>
    <property type="evidence" value="ECO:0007669"/>
    <property type="project" value="UniProtKB-KW"/>
</dbReference>
<dbReference type="SMART" id="SM00829">
    <property type="entry name" value="PKS_ER"/>
    <property type="match status" value="1"/>
</dbReference>
<organism evidence="6 7">
    <name type="scientific">Aspergillus ellipticus CBS 707.79</name>
    <dbReference type="NCBI Taxonomy" id="1448320"/>
    <lineage>
        <taxon>Eukaryota</taxon>
        <taxon>Fungi</taxon>
        <taxon>Dikarya</taxon>
        <taxon>Ascomycota</taxon>
        <taxon>Pezizomycotina</taxon>
        <taxon>Eurotiomycetes</taxon>
        <taxon>Eurotiomycetidae</taxon>
        <taxon>Eurotiales</taxon>
        <taxon>Aspergillaceae</taxon>
        <taxon>Aspergillus</taxon>
        <taxon>Aspergillus subgen. Circumdati</taxon>
    </lineage>
</organism>
<dbReference type="SUPFAM" id="SSF50129">
    <property type="entry name" value="GroES-like"/>
    <property type="match status" value="1"/>
</dbReference>
<evidence type="ECO:0000256" key="4">
    <source>
        <dbReference type="ARBA" id="ARBA00023002"/>
    </source>
</evidence>
<dbReference type="Pfam" id="PF08240">
    <property type="entry name" value="ADH_N"/>
    <property type="match status" value="1"/>
</dbReference>
<evidence type="ECO:0000313" key="7">
    <source>
        <dbReference type="Proteomes" id="UP000247810"/>
    </source>
</evidence>
<keyword evidence="2" id="KW-0547">Nucleotide-binding</keyword>
<evidence type="ECO:0000256" key="2">
    <source>
        <dbReference type="ARBA" id="ARBA00022741"/>
    </source>
</evidence>
<dbReference type="Gene3D" id="3.40.50.720">
    <property type="entry name" value="NAD(P)-binding Rossmann-like Domain"/>
    <property type="match status" value="1"/>
</dbReference>
<dbReference type="AlphaFoldDB" id="A0A319D2T9"/>
<keyword evidence="4" id="KW-0560">Oxidoreductase</keyword>
<comment type="similarity">
    <text evidence="1">Belongs to the zinc-containing alcohol dehydrogenase family.</text>
</comment>
<dbReference type="InterPro" id="IPR036291">
    <property type="entry name" value="NAD(P)-bd_dom_sf"/>
</dbReference>
<dbReference type="PANTHER" id="PTHR45348">
    <property type="entry name" value="HYPOTHETICAL OXIDOREDUCTASE (EUROFUNG)"/>
    <property type="match status" value="1"/>
</dbReference>
<dbReference type="GO" id="GO:0016651">
    <property type="term" value="F:oxidoreductase activity, acting on NAD(P)H"/>
    <property type="evidence" value="ECO:0007669"/>
    <property type="project" value="InterPro"/>
</dbReference>
<protein>
    <submittedName>
        <fullName evidence="6">GroES-like protein</fullName>
    </submittedName>
</protein>
<feature type="domain" description="Enoyl reductase (ER)" evidence="5">
    <location>
        <begin position="8"/>
        <end position="254"/>
    </location>
</feature>
<evidence type="ECO:0000256" key="1">
    <source>
        <dbReference type="ARBA" id="ARBA00008072"/>
    </source>
</evidence>